<evidence type="ECO:0000313" key="2">
    <source>
        <dbReference type="EMBL" id="GAI23836.1"/>
    </source>
</evidence>
<reference evidence="2" key="1">
    <citation type="journal article" date="2014" name="Front. Microbiol.">
        <title>High frequency of phylogenetically diverse reductive dehalogenase-homologous genes in deep subseafloor sedimentary metagenomes.</title>
        <authorList>
            <person name="Kawai M."/>
            <person name="Futagami T."/>
            <person name="Toyoda A."/>
            <person name="Takaki Y."/>
            <person name="Nishi S."/>
            <person name="Hori S."/>
            <person name="Arai W."/>
            <person name="Tsubouchi T."/>
            <person name="Morono Y."/>
            <person name="Uchiyama I."/>
            <person name="Ito T."/>
            <person name="Fujiyama A."/>
            <person name="Inagaki F."/>
            <person name="Takami H."/>
        </authorList>
    </citation>
    <scope>NUCLEOTIDE SEQUENCE</scope>
    <source>
        <strain evidence="2">Expedition CK06-06</strain>
    </source>
</reference>
<dbReference type="Pfam" id="PF00586">
    <property type="entry name" value="AIRS"/>
    <property type="match status" value="1"/>
</dbReference>
<accession>X1N0P4</accession>
<organism evidence="2">
    <name type="scientific">marine sediment metagenome</name>
    <dbReference type="NCBI Taxonomy" id="412755"/>
    <lineage>
        <taxon>unclassified sequences</taxon>
        <taxon>metagenomes</taxon>
        <taxon>ecological metagenomes</taxon>
    </lineage>
</organism>
<dbReference type="InterPro" id="IPR011854">
    <property type="entry name" value="HypE"/>
</dbReference>
<feature type="domain" description="PurM-like N-terminal" evidence="1">
    <location>
        <begin position="37"/>
        <end position="97"/>
    </location>
</feature>
<sequence length="105" mass="11205">MDRISLSLGSGGKLMKDFLKDLILKHLGNPTLSKFGDSAHLDLTGKIGFTTDSFVIQPIFFPGGNIGKLAVAGTVNDLVVSGTRPRFISLALILEEGFAVNELET</sequence>
<evidence type="ECO:0000259" key="1">
    <source>
        <dbReference type="Pfam" id="PF00586"/>
    </source>
</evidence>
<dbReference type="EMBL" id="BARV01021450">
    <property type="protein sequence ID" value="GAI23836.1"/>
    <property type="molecule type" value="Genomic_DNA"/>
</dbReference>
<dbReference type="PANTHER" id="PTHR30303">
    <property type="entry name" value="HYDROGENASE ISOENZYMES FORMATION PROTEIN HYPE"/>
    <property type="match status" value="1"/>
</dbReference>
<protein>
    <recommendedName>
        <fullName evidence="1">PurM-like N-terminal domain-containing protein</fullName>
    </recommendedName>
</protein>
<comment type="caution">
    <text evidence="2">The sequence shown here is derived from an EMBL/GenBank/DDBJ whole genome shotgun (WGS) entry which is preliminary data.</text>
</comment>
<dbReference type="InterPro" id="IPR016188">
    <property type="entry name" value="PurM-like_N"/>
</dbReference>
<dbReference type="GO" id="GO:0051604">
    <property type="term" value="P:protein maturation"/>
    <property type="evidence" value="ECO:0007669"/>
    <property type="project" value="TreeGrafter"/>
</dbReference>
<dbReference type="PANTHER" id="PTHR30303:SF0">
    <property type="entry name" value="CARBAMOYL DEHYDRATASE HYPE"/>
    <property type="match status" value="1"/>
</dbReference>
<name>X1N0P4_9ZZZZ</name>
<dbReference type="Gene3D" id="3.30.1330.10">
    <property type="entry name" value="PurM-like, N-terminal domain"/>
    <property type="match status" value="1"/>
</dbReference>
<feature type="non-terminal residue" evidence="2">
    <location>
        <position position="105"/>
    </location>
</feature>
<proteinExistence type="predicted"/>
<dbReference type="AlphaFoldDB" id="X1N0P4"/>
<gene>
    <name evidence="2" type="ORF">S06H3_35546</name>
</gene>
<dbReference type="SUPFAM" id="SSF55326">
    <property type="entry name" value="PurM N-terminal domain-like"/>
    <property type="match status" value="1"/>
</dbReference>
<dbReference type="InterPro" id="IPR036921">
    <property type="entry name" value="PurM-like_N_sf"/>
</dbReference>